<dbReference type="Pfam" id="PF00931">
    <property type="entry name" value="NB-ARC"/>
    <property type="match status" value="1"/>
</dbReference>
<keyword evidence="2" id="KW-0677">Repeat</keyword>
<dbReference type="Gene3D" id="3.80.10.10">
    <property type="entry name" value="Ribonuclease Inhibitor"/>
    <property type="match status" value="2"/>
</dbReference>
<dbReference type="Pfam" id="PF18052">
    <property type="entry name" value="Rx_N"/>
    <property type="match status" value="1"/>
</dbReference>
<dbReference type="Proteomes" id="UP000515124">
    <property type="component" value="Unplaced"/>
</dbReference>
<dbReference type="InterPro" id="IPR041118">
    <property type="entry name" value="Rx_N"/>
</dbReference>
<gene>
    <name evidence="12" type="primary">LOC110744907</name>
</gene>
<feature type="domain" description="Disease resistance protein winged helix" evidence="8">
    <location>
        <begin position="436"/>
        <end position="514"/>
    </location>
</feature>
<dbReference type="Gene3D" id="1.20.5.4130">
    <property type="match status" value="1"/>
</dbReference>
<dbReference type="Pfam" id="PF23559">
    <property type="entry name" value="WHD_DRP"/>
    <property type="match status" value="1"/>
</dbReference>
<accession>A0A6P5RCX7</accession>
<keyword evidence="4" id="KW-0611">Plant defense</keyword>
<dbReference type="PRINTS" id="PR00364">
    <property type="entry name" value="DISEASERSIST"/>
</dbReference>
<dbReference type="GO" id="GO:0005524">
    <property type="term" value="F:ATP binding"/>
    <property type="evidence" value="ECO:0007669"/>
    <property type="project" value="UniProtKB-KW"/>
</dbReference>
<dbReference type="AlphaFoldDB" id="A0A6P5RCX7"/>
<organism evidence="11 12">
    <name type="scientific">Prunus avium</name>
    <name type="common">Cherry</name>
    <name type="synonym">Cerasus avium</name>
    <dbReference type="NCBI Taxonomy" id="42229"/>
    <lineage>
        <taxon>Eukaryota</taxon>
        <taxon>Viridiplantae</taxon>
        <taxon>Streptophyta</taxon>
        <taxon>Embryophyta</taxon>
        <taxon>Tracheophyta</taxon>
        <taxon>Spermatophyta</taxon>
        <taxon>Magnoliopsida</taxon>
        <taxon>eudicotyledons</taxon>
        <taxon>Gunneridae</taxon>
        <taxon>Pentapetalae</taxon>
        <taxon>rosids</taxon>
        <taxon>fabids</taxon>
        <taxon>Rosales</taxon>
        <taxon>Rosaceae</taxon>
        <taxon>Amygdaloideae</taxon>
        <taxon>Amygdaleae</taxon>
        <taxon>Prunus</taxon>
    </lineage>
</organism>
<dbReference type="GO" id="GO:0051707">
    <property type="term" value="P:response to other organism"/>
    <property type="evidence" value="ECO:0007669"/>
    <property type="project" value="UniProtKB-ARBA"/>
</dbReference>
<dbReference type="Pfam" id="PF25019">
    <property type="entry name" value="LRR_R13L1-DRL21"/>
    <property type="match status" value="1"/>
</dbReference>
<evidence type="ECO:0000256" key="4">
    <source>
        <dbReference type="ARBA" id="ARBA00022821"/>
    </source>
</evidence>
<dbReference type="InterPro" id="IPR055414">
    <property type="entry name" value="LRR_R13L4/SHOC2-like"/>
</dbReference>
<feature type="non-terminal residue" evidence="12">
    <location>
        <position position="1036"/>
    </location>
</feature>
<evidence type="ECO:0000259" key="6">
    <source>
        <dbReference type="Pfam" id="PF00931"/>
    </source>
</evidence>
<dbReference type="RefSeq" id="XP_021800637.1">
    <property type="nucleotide sequence ID" value="XM_021944945.1"/>
</dbReference>
<dbReference type="KEGG" id="pavi:110744907"/>
<dbReference type="InterPro" id="IPR032675">
    <property type="entry name" value="LRR_dom_sf"/>
</dbReference>
<evidence type="ECO:0000313" key="12">
    <source>
        <dbReference type="RefSeq" id="XP_021800637.1"/>
    </source>
</evidence>
<sequence length="1036" mass="117372">MAEHLTFGVQEIVKKVVSLASEEISLVWGFEGELTKLRESLLLTEAMLRDAGQSKDVRAEAVQIWVNKLEDIAHEADDVLDECGYELLRRQVEVRNQMMKKVLSFLSLHYNPIAFRLKMAHKIEKLNAALEDLNNRAGGIGLVARLSTSHDNRVAVLDRETVPGFDQDEKNMVGRDELVSDIVTDLINSSNKRETRPCVMAIVGMAGLGKTTLAKAIYHENEIGSHFNRKIWVCVSNPFDVKTILSGILEYLNQTKAGVKGKAAICESIQEILEGNRYFLILDDVWNEDPHKWEELMSCLLNIKDTQGSSILVTTRSVRVASIVQTLPMRDLRKLSADECWLLLKNKALSGRNATLSEDQERIGRDIAIKCAGLPLLAKILGSMMHKRSEYEWQSIQNNTILDIPEEEERLKGVLMLSFDELKSSSLKQCCAFCSMFIKGFTIEKDDLIQLWMAQELLYPSPTESMEDVGNKIFKILLDNSLFQDVAVPEDVFRYSINTKSTTFKMHDLVHDLAEFVSKSKIQDSNEIRRVPQFSEIKLEGISKGAAHKVRSMFLIREVCGNILPRFKGMRVLKLQGAEIDELPNSIGELKHLRYLDISATNIKRLPQSIGKLYNLQTLRMHHLCLIWFPKELQNLINLRHVSFDPLYAYSPVGMGSLYVYYNMKYPVGMGRLNNLRSLSFFIVGKERGRKIKELGGLKHLEGQLSIYDLEHVRDGEEAKEAKLAEKTNIRRLRLGWNYQREGINNDRDVLEGLKPHSALEILEIRNFSGDTFPPWMMCGDLFSSLKRLTIENAKNLTEWRTEEAAVFPTTERRVVFSRLEEMVLRDCPILECIPITLSLASLRELEISYCYKLSILPEGLERCTSLQVLGITGCSKITSIPITHGLPSLRKLDIVNCDELSSLPSGLQHCTSLKHLSIRHCGNLKAIPSLDNLTQLHLLEIYDCVGLKGVPPSEFPASLTRLKVVKIGGFWKEFESFPAFHVIPQLETLTLWGWPKLNSLPEQVQRFTSLTSLSISSFDGMKALPNWLGNLASLG</sequence>
<keyword evidence="1" id="KW-0433">Leucine-rich repeat</keyword>
<dbReference type="InterPro" id="IPR058922">
    <property type="entry name" value="WHD_DRP"/>
</dbReference>
<keyword evidence="5" id="KW-0067">ATP-binding</keyword>
<dbReference type="Pfam" id="PF23598">
    <property type="entry name" value="LRR_14"/>
    <property type="match status" value="1"/>
</dbReference>
<evidence type="ECO:0000259" key="7">
    <source>
        <dbReference type="Pfam" id="PF18052"/>
    </source>
</evidence>
<dbReference type="PANTHER" id="PTHR36766:SF70">
    <property type="entry name" value="DISEASE RESISTANCE PROTEIN RGA4"/>
    <property type="match status" value="1"/>
</dbReference>
<keyword evidence="3" id="KW-0547">Nucleotide-binding</keyword>
<dbReference type="InterPro" id="IPR036388">
    <property type="entry name" value="WH-like_DNA-bd_sf"/>
</dbReference>
<proteinExistence type="predicted"/>
<feature type="domain" description="Disease resistance N-terminal" evidence="7">
    <location>
        <begin position="9"/>
        <end position="97"/>
    </location>
</feature>
<dbReference type="GO" id="GO:0043531">
    <property type="term" value="F:ADP binding"/>
    <property type="evidence" value="ECO:0007669"/>
    <property type="project" value="InterPro"/>
</dbReference>
<reference evidence="12" key="1">
    <citation type="submission" date="2025-08" db="UniProtKB">
        <authorList>
            <consortium name="RefSeq"/>
        </authorList>
    </citation>
    <scope>IDENTIFICATION</scope>
</reference>
<protein>
    <submittedName>
        <fullName evidence="12">Disease resistance protein RGA3</fullName>
    </submittedName>
</protein>
<evidence type="ECO:0000256" key="2">
    <source>
        <dbReference type="ARBA" id="ARBA00022737"/>
    </source>
</evidence>
<dbReference type="GO" id="GO:0006952">
    <property type="term" value="P:defense response"/>
    <property type="evidence" value="ECO:0007669"/>
    <property type="project" value="UniProtKB-KW"/>
</dbReference>
<dbReference type="GeneID" id="110744907"/>
<dbReference type="Gene3D" id="3.40.50.300">
    <property type="entry name" value="P-loop containing nucleotide triphosphate hydrolases"/>
    <property type="match status" value="1"/>
</dbReference>
<feature type="domain" description="NB-ARC" evidence="6">
    <location>
        <begin position="182"/>
        <end position="350"/>
    </location>
</feature>
<evidence type="ECO:0000259" key="9">
    <source>
        <dbReference type="Pfam" id="PF23598"/>
    </source>
</evidence>
<dbReference type="PANTHER" id="PTHR36766">
    <property type="entry name" value="PLANT BROAD-SPECTRUM MILDEW RESISTANCE PROTEIN RPW8"/>
    <property type="match status" value="1"/>
</dbReference>
<name>A0A6P5RCX7_PRUAV</name>
<dbReference type="Gene3D" id="1.10.8.430">
    <property type="entry name" value="Helical domain of apoptotic protease-activating factors"/>
    <property type="match status" value="1"/>
</dbReference>
<keyword evidence="11" id="KW-1185">Reference proteome</keyword>
<dbReference type="SUPFAM" id="SSF52540">
    <property type="entry name" value="P-loop containing nucleoside triphosphate hydrolases"/>
    <property type="match status" value="1"/>
</dbReference>
<evidence type="ECO:0000256" key="1">
    <source>
        <dbReference type="ARBA" id="ARBA00022614"/>
    </source>
</evidence>
<evidence type="ECO:0000256" key="5">
    <source>
        <dbReference type="ARBA" id="ARBA00022840"/>
    </source>
</evidence>
<dbReference type="FunFam" id="3.40.50.300:FF:001091">
    <property type="entry name" value="Probable disease resistance protein At1g61300"/>
    <property type="match status" value="1"/>
</dbReference>
<feature type="domain" description="R13L1/DRL21-like LRR repeat region" evidence="10">
    <location>
        <begin position="692"/>
        <end position="800"/>
    </location>
</feature>
<dbReference type="Gene3D" id="1.10.10.10">
    <property type="entry name" value="Winged helix-like DNA-binding domain superfamily/Winged helix DNA-binding domain"/>
    <property type="match status" value="1"/>
</dbReference>
<evidence type="ECO:0000256" key="3">
    <source>
        <dbReference type="ARBA" id="ARBA00022741"/>
    </source>
</evidence>
<evidence type="ECO:0000313" key="11">
    <source>
        <dbReference type="Proteomes" id="UP000515124"/>
    </source>
</evidence>
<dbReference type="InterPro" id="IPR002182">
    <property type="entry name" value="NB-ARC"/>
</dbReference>
<evidence type="ECO:0000259" key="8">
    <source>
        <dbReference type="Pfam" id="PF23559"/>
    </source>
</evidence>
<dbReference type="SUPFAM" id="SSF52058">
    <property type="entry name" value="L domain-like"/>
    <property type="match status" value="2"/>
</dbReference>
<dbReference type="InterPro" id="IPR056789">
    <property type="entry name" value="LRR_R13L1-DRL21"/>
</dbReference>
<dbReference type="InterPro" id="IPR027417">
    <property type="entry name" value="P-loop_NTPase"/>
</dbReference>
<evidence type="ECO:0000259" key="10">
    <source>
        <dbReference type="Pfam" id="PF25019"/>
    </source>
</evidence>
<dbReference type="InterPro" id="IPR042197">
    <property type="entry name" value="Apaf_helical"/>
</dbReference>
<feature type="domain" description="Disease resistance R13L4/SHOC-2-like LRR" evidence="9">
    <location>
        <begin position="839"/>
        <end position="1017"/>
    </location>
</feature>